<organism evidence="1">
    <name type="scientific">candidate division WOR-3 bacterium</name>
    <dbReference type="NCBI Taxonomy" id="2052148"/>
    <lineage>
        <taxon>Bacteria</taxon>
        <taxon>Bacteria division WOR-3</taxon>
    </lineage>
</organism>
<gene>
    <name evidence="1" type="ORF">ENQ77_04995</name>
</gene>
<protein>
    <submittedName>
        <fullName evidence="1">Uncharacterized protein</fullName>
    </submittedName>
</protein>
<sequence>MPIEFKNNKAKLSGLVSVEEAETLFNWLLEKKKPKVDLSELQHLHTACLQLLFLFKPEIIAFPKRDDLRMFLSFGEENK</sequence>
<evidence type="ECO:0000313" key="1">
    <source>
        <dbReference type="EMBL" id="HEN28006.1"/>
    </source>
</evidence>
<accession>A0A7C2K1L0</accession>
<dbReference type="AlphaFoldDB" id="A0A7C2K1L0"/>
<name>A0A7C2K1L0_UNCW3</name>
<comment type="caution">
    <text evidence="1">The sequence shown here is derived from an EMBL/GenBank/DDBJ whole genome shotgun (WGS) entry which is preliminary data.</text>
</comment>
<dbReference type="EMBL" id="DSOL01000144">
    <property type="protein sequence ID" value="HEN28006.1"/>
    <property type="molecule type" value="Genomic_DNA"/>
</dbReference>
<proteinExistence type="predicted"/>
<reference evidence="1" key="1">
    <citation type="journal article" date="2020" name="mSystems">
        <title>Genome- and Community-Level Interaction Insights into Carbon Utilization and Element Cycling Functions of Hydrothermarchaeota in Hydrothermal Sediment.</title>
        <authorList>
            <person name="Zhou Z."/>
            <person name="Liu Y."/>
            <person name="Xu W."/>
            <person name="Pan J."/>
            <person name="Luo Z.H."/>
            <person name="Li M."/>
        </authorList>
    </citation>
    <scope>NUCLEOTIDE SEQUENCE [LARGE SCALE GENOMIC DNA]</scope>
    <source>
        <strain evidence="1">SpSt-34</strain>
    </source>
</reference>